<dbReference type="RefSeq" id="XP_021879373.1">
    <property type="nucleotide sequence ID" value="XM_022026677.1"/>
</dbReference>
<feature type="domain" description="F-box" evidence="1">
    <location>
        <begin position="1"/>
        <end position="47"/>
    </location>
</feature>
<dbReference type="PROSITE" id="PS50181">
    <property type="entry name" value="FBOX"/>
    <property type="match status" value="1"/>
</dbReference>
<dbReference type="OrthoDB" id="3219396at2759"/>
<reference evidence="2 3" key="1">
    <citation type="submission" date="2016-07" db="EMBL/GenBank/DDBJ databases">
        <title>Pervasive Adenine N6-methylation of Active Genes in Fungi.</title>
        <authorList>
            <consortium name="DOE Joint Genome Institute"/>
            <person name="Mondo S.J."/>
            <person name="Dannebaum R.O."/>
            <person name="Kuo R.C."/>
            <person name="Labutti K."/>
            <person name="Haridas S."/>
            <person name="Kuo A."/>
            <person name="Salamov A."/>
            <person name="Ahrendt S.R."/>
            <person name="Lipzen A."/>
            <person name="Sullivan W."/>
            <person name="Andreopoulos W.B."/>
            <person name="Clum A."/>
            <person name="Lindquist E."/>
            <person name="Daum C."/>
            <person name="Ramamoorthy G.K."/>
            <person name="Gryganskyi A."/>
            <person name="Culley D."/>
            <person name="Magnuson J.K."/>
            <person name="James T.Y."/>
            <person name="O'Malley M.A."/>
            <person name="Stajich J.E."/>
            <person name="Spatafora J.W."/>
            <person name="Visel A."/>
            <person name="Grigoriev I.V."/>
        </authorList>
    </citation>
    <scope>NUCLEOTIDE SEQUENCE [LARGE SCALE GENOMIC DNA]</scope>
    <source>
        <strain evidence="2 3">NRRL 3116</strain>
    </source>
</reference>
<dbReference type="STRING" id="64571.A0A1Y2GJ84"/>
<dbReference type="Pfam" id="PF12937">
    <property type="entry name" value="F-box-like"/>
    <property type="match status" value="1"/>
</dbReference>
<dbReference type="SMART" id="SM00256">
    <property type="entry name" value="FBOX"/>
    <property type="match status" value="1"/>
</dbReference>
<dbReference type="GeneID" id="33568520"/>
<comment type="caution">
    <text evidence="2">The sequence shown here is derived from an EMBL/GenBank/DDBJ whole genome shotgun (WGS) entry which is preliminary data.</text>
</comment>
<evidence type="ECO:0000313" key="3">
    <source>
        <dbReference type="Proteomes" id="UP000193648"/>
    </source>
</evidence>
<dbReference type="EMBL" id="MCFF01000030">
    <property type="protein sequence ID" value="ORZ10652.1"/>
    <property type="molecule type" value="Genomic_DNA"/>
</dbReference>
<dbReference type="InterPro" id="IPR001810">
    <property type="entry name" value="F-box_dom"/>
</dbReference>
<protein>
    <recommendedName>
        <fullName evidence="1">F-box domain-containing protein</fullName>
    </recommendedName>
</protein>
<accession>A0A1Y2GJ84</accession>
<sequence length="273" mass="30829">MPSILTIPDEILCHLLTFVEDIDLQTLAITCKQFRCIMMDGPLRRHILLKRTPARLQSSLSDRPSRDTLAKRNILRGVNIRQHIQEGNYIGGPIAVRTYHVSCQLERQLVSIQISKKLKTRPNWAMLVERGLIPEEMLVSQENIFQPLSGYRFMCQPDDGSSLIPGSVSTLAPAAVTEEALYPTYFCLQKSSSTLSPNVNSDPLHMAMGCHLFHILWKRHSPMELKQSLKIVSVLTDSHLIHKGNKLLQCCRGLKLNLSIRRQDASFSHGPIS</sequence>
<gene>
    <name evidence="2" type="ORF">BCR41DRAFT_372390</name>
</gene>
<dbReference type="AlphaFoldDB" id="A0A1Y2GJ84"/>
<dbReference type="InParanoid" id="A0A1Y2GJ84"/>
<organism evidence="2 3">
    <name type="scientific">Lobosporangium transversale</name>
    <dbReference type="NCBI Taxonomy" id="64571"/>
    <lineage>
        <taxon>Eukaryota</taxon>
        <taxon>Fungi</taxon>
        <taxon>Fungi incertae sedis</taxon>
        <taxon>Mucoromycota</taxon>
        <taxon>Mortierellomycotina</taxon>
        <taxon>Mortierellomycetes</taxon>
        <taxon>Mortierellales</taxon>
        <taxon>Mortierellaceae</taxon>
        <taxon>Lobosporangium</taxon>
    </lineage>
</organism>
<name>A0A1Y2GJ84_9FUNG</name>
<keyword evidence="3" id="KW-1185">Reference proteome</keyword>
<dbReference type="InterPro" id="IPR036047">
    <property type="entry name" value="F-box-like_dom_sf"/>
</dbReference>
<evidence type="ECO:0000259" key="1">
    <source>
        <dbReference type="PROSITE" id="PS50181"/>
    </source>
</evidence>
<proteinExistence type="predicted"/>
<dbReference type="Proteomes" id="UP000193648">
    <property type="component" value="Unassembled WGS sequence"/>
</dbReference>
<dbReference type="SUPFAM" id="SSF81383">
    <property type="entry name" value="F-box domain"/>
    <property type="match status" value="1"/>
</dbReference>
<evidence type="ECO:0000313" key="2">
    <source>
        <dbReference type="EMBL" id="ORZ10652.1"/>
    </source>
</evidence>